<reference evidence="2 3" key="1">
    <citation type="submission" date="2013-03" db="EMBL/GenBank/DDBJ databases">
        <title>Assembly of a new bacterial strain Brevibacillus borstelensis AK1.</title>
        <authorList>
            <person name="Rajan I."/>
            <person name="PoliReddy D."/>
            <person name="Sugumar T."/>
            <person name="Rathinam K."/>
            <person name="Alqarawi S."/>
            <person name="Khalil A.B."/>
            <person name="Sivakumar N."/>
        </authorList>
    </citation>
    <scope>NUCLEOTIDE SEQUENCE [LARGE SCALE GENOMIC DNA]</scope>
    <source>
        <strain evidence="2 3">AK1</strain>
    </source>
</reference>
<dbReference type="Gene3D" id="3.30.420.10">
    <property type="entry name" value="Ribonuclease H-like superfamily/Ribonuclease H"/>
    <property type="match status" value="1"/>
</dbReference>
<dbReference type="SUPFAM" id="SSF53098">
    <property type="entry name" value="Ribonuclease H-like"/>
    <property type="match status" value="1"/>
</dbReference>
<dbReference type="PROSITE" id="PS50994">
    <property type="entry name" value="INTEGRASE"/>
    <property type="match status" value="1"/>
</dbReference>
<name>M8DE57_9BACL</name>
<dbReference type="GO" id="GO:0003676">
    <property type="term" value="F:nucleic acid binding"/>
    <property type="evidence" value="ECO:0007669"/>
    <property type="project" value="InterPro"/>
</dbReference>
<dbReference type="PANTHER" id="PTHR46889:SF4">
    <property type="entry name" value="TRANSPOSASE INSO FOR INSERTION SEQUENCE ELEMENT IS911B-RELATED"/>
    <property type="match status" value="1"/>
</dbReference>
<dbReference type="InterPro" id="IPR036397">
    <property type="entry name" value="RNaseH_sf"/>
</dbReference>
<dbReference type="RefSeq" id="WP_003389735.1">
    <property type="nucleotide sequence ID" value="NZ_APBN01000007.1"/>
</dbReference>
<comment type="caution">
    <text evidence="2">The sequence shown here is derived from an EMBL/GenBank/DDBJ whole genome shotgun (WGS) entry which is preliminary data.</text>
</comment>
<keyword evidence="3" id="KW-1185">Reference proteome</keyword>
<dbReference type="Proteomes" id="UP000012081">
    <property type="component" value="Unassembled WGS sequence"/>
</dbReference>
<evidence type="ECO:0000313" key="2">
    <source>
        <dbReference type="EMBL" id="EMT51677.1"/>
    </source>
</evidence>
<dbReference type="Pfam" id="PF13683">
    <property type="entry name" value="rve_3"/>
    <property type="match status" value="1"/>
</dbReference>
<dbReference type="InterPro" id="IPR050900">
    <property type="entry name" value="Transposase_IS3/IS150/IS904"/>
</dbReference>
<protein>
    <submittedName>
        <fullName evidence="2">Putative transposase for insertion sequence element IS1353</fullName>
    </submittedName>
</protein>
<dbReference type="GO" id="GO:0015074">
    <property type="term" value="P:DNA integration"/>
    <property type="evidence" value="ECO:0007669"/>
    <property type="project" value="InterPro"/>
</dbReference>
<dbReference type="InterPro" id="IPR012337">
    <property type="entry name" value="RNaseH-like_sf"/>
</dbReference>
<dbReference type="InterPro" id="IPR001584">
    <property type="entry name" value="Integrase_cat-core"/>
</dbReference>
<organism evidence="2 3">
    <name type="scientific">Brevibacillus borstelensis AK1</name>
    <dbReference type="NCBI Taxonomy" id="1300222"/>
    <lineage>
        <taxon>Bacteria</taxon>
        <taxon>Bacillati</taxon>
        <taxon>Bacillota</taxon>
        <taxon>Bacilli</taxon>
        <taxon>Bacillales</taxon>
        <taxon>Paenibacillaceae</taxon>
        <taxon>Brevibacillus</taxon>
    </lineage>
</organism>
<dbReference type="STRING" id="1300222.I532_17173"/>
<dbReference type="AlphaFoldDB" id="M8DE57"/>
<dbReference type="EMBL" id="APBN01000007">
    <property type="protein sequence ID" value="EMT51677.1"/>
    <property type="molecule type" value="Genomic_DNA"/>
</dbReference>
<feature type="non-terminal residue" evidence="2">
    <location>
        <position position="1"/>
    </location>
</feature>
<sequence>TLKRLFHRLDGNIHPEAILHSDQGMHYTHPKIRRLIRKAGFKQSMSRKGNCWDNASMESFFGHMKDDLEYKTSQTLQELRDRVDSYISYYNSERYQWSLKKMTPDEFRSHLLAA</sequence>
<accession>M8DE57</accession>
<dbReference type="PANTHER" id="PTHR46889">
    <property type="entry name" value="TRANSPOSASE INSF FOR INSERTION SEQUENCE IS3B-RELATED"/>
    <property type="match status" value="1"/>
</dbReference>
<dbReference type="PATRIC" id="fig|1300222.3.peg.3600"/>
<gene>
    <name evidence="2" type="ORF">I532_17173</name>
</gene>
<dbReference type="OrthoDB" id="2475920at2"/>
<proteinExistence type="predicted"/>
<feature type="domain" description="Integrase catalytic" evidence="1">
    <location>
        <begin position="1"/>
        <end position="112"/>
    </location>
</feature>
<evidence type="ECO:0000313" key="3">
    <source>
        <dbReference type="Proteomes" id="UP000012081"/>
    </source>
</evidence>
<evidence type="ECO:0000259" key="1">
    <source>
        <dbReference type="PROSITE" id="PS50994"/>
    </source>
</evidence>